<keyword evidence="7" id="KW-1185">Reference proteome</keyword>
<dbReference type="STRING" id="4795.A0A225WZF9"/>
<dbReference type="Gene3D" id="2.60.200.40">
    <property type="match status" value="1"/>
</dbReference>
<dbReference type="PROSITE" id="PS50146">
    <property type="entry name" value="DAGK"/>
    <property type="match status" value="1"/>
</dbReference>
<dbReference type="OrthoDB" id="3853857at2759"/>
<dbReference type="InterPro" id="IPR045540">
    <property type="entry name" value="YegS/DAGK_C"/>
</dbReference>
<dbReference type="GO" id="GO:0016020">
    <property type="term" value="C:membrane"/>
    <property type="evidence" value="ECO:0007669"/>
    <property type="project" value="TreeGrafter"/>
</dbReference>
<feature type="domain" description="DAGKc" evidence="5">
    <location>
        <begin position="179"/>
        <end position="321"/>
    </location>
</feature>
<dbReference type="InterPro" id="IPR017438">
    <property type="entry name" value="ATP-NAD_kinase_N"/>
</dbReference>
<dbReference type="InterPro" id="IPR050187">
    <property type="entry name" value="Lipid_Phosphate_FormReg"/>
</dbReference>
<evidence type="ECO:0000313" key="6">
    <source>
        <dbReference type="EMBL" id="OWZ23225.1"/>
    </source>
</evidence>
<dbReference type="Gene3D" id="3.40.50.10330">
    <property type="entry name" value="Probable inorganic polyphosphate/atp-NAD kinase, domain 1"/>
    <property type="match status" value="1"/>
</dbReference>
<dbReference type="PANTHER" id="PTHR12358">
    <property type="entry name" value="SPHINGOSINE KINASE"/>
    <property type="match status" value="1"/>
</dbReference>
<dbReference type="GO" id="GO:0005524">
    <property type="term" value="F:ATP binding"/>
    <property type="evidence" value="ECO:0007669"/>
    <property type="project" value="UniProtKB-KW"/>
</dbReference>
<dbReference type="InterPro" id="IPR001206">
    <property type="entry name" value="Diacylglycerol_kinase_cat_dom"/>
</dbReference>
<keyword evidence="1" id="KW-0808">Transferase</keyword>
<evidence type="ECO:0000256" key="4">
    <source>
        <dbReference type="ARBA" id="ARBA00022840"/>
    </source>
</evidence>
<organism evidence="6 7">
    <name type="scientific">Phytophthora megakarya</name>
    <dbReference type="NCBI Taxonomy" id="4795"/>
    <lineage>
        <taxon>Eukaryota</taxon>
        <taxon>Sar</taxon>
        <taxon>Stramenopiles</taxon>
        <taxon>Oomycota</taxon>
        <taxon>Peronosporomycetes</taxon>
        <taxon>Peronosporales</taxon>
        <taxon>Peronosporaceae</taxon>
        <taxon>Phytophthora</taxon>
    </lineage>
</organism>
<sequence>MEGYLRKAWPHGSVSVSCRVYASERRADEHKRLQLTAKGIELRSVGATAQADVIPWSSILGASESTSGIRRRFVSVYEGSEYGEEKEFVVFGCAPKTDEGRGGLLGGLASLATAVLPTSLTASKPGVERTLLQWVFRCDDEDGDAVAMRTVKAIRFLSDPRGEQSVKTAEKLLDPYGFMPPRKFMVVINPAGGAGNAQQTFEKEVAPLFEQANIEVETVITQQAAHATEIMAEVPLKKYDCIVAVGGDGLLSEMLQGLMKRKDWQQAILQPLGIIPGGSGNGLSASLLSRAGERFEALNAAYSLVKGQVQELDLFTATNGDGKVMHGFLSLEWAFIADMDIKSERYRMFGDMRFFISTALQIFGFGQTNFPGQLRYLVSKDDEPLPAKYHDTFSSSESSTKPICACLDKDTDGEEAEKWQTMDGPFYMFWSMNVSHAAADAHIAPPADISDGYFRMMLVSGESYSRLGLAKLMMGIEDGSHLDVDRVQLIRTRAFTVRASSANDLMCVDGELFPGPEVKIESHRALGRVLCLPKKNT</sequence>
<evidence type="ECO:0000256" key="2">
    <source>
        <dbReference type="ARBA" id="ARBA00022741"/>
    </source>
</evidence>
<dbReference type="Pfam" id="PF19279">
    <property type="entry name" value="YegS_C"/>
    <property type="match status" value="1"/>
</dbReference>
<dbReference type="PROSITE" id="PS51257">
    <property type="entry name" value="PROKAR_LIPOPROTEIN"/>
    <property type="match status" value="1"/>
</dbReference>
<evidence type="ECO:0000259" key="5">
    <source>
        <dbReference type="PROSITE" id="PS50146"/>
    </source>
</evidence>
<evidence type="ECO:0000256" key="1">
    <source>
        <dbReference type="ARBA" id="ARBA00022679"/>
    </source>
</evidence>
<dbReference type="EMBL" id="NBNE01000077">
    <property type="protein sequence ID" value="OWZ23225.1"/>
    <property type="molecule type" value="Genomic_DNA"/>
</dbReference>
<dbReference type="SUPFAM" id="SSF111331">
    <property type="entry name" value="NAD kinase/diacylglycerol kinase-like"/>
    <property type="match status" value="1"/>
</dbReference>
<evidence type="ECO:0000256" key="3">
    <source>
        <dbReference type="ARBA" id="ARBA00022777"/>
    </source>
</evidence>
<keyword evidence="3 6" id="KW-0418">Kinase</keyword>
<dbReference type="GO" id="GO:0005737">
    <property type="term" value="C:cytoplasm"/>
    <property type="evidence" value="ECO:0007669"/>
    <property type="project" value="TreeGrafter"/>
</dbReference>
<dbReference type="SMART" id="SM00046">
    <property type="entry name" value="DAGKc"/>
    <property type="match status" value="1"/>
</dbReference>
<name>A0A225WZF9_9STRA</name>
<proteinExistence type="predicted"/>
<keyword evidence="4" id="KW-0067">ATP-binding</keyword>
<gene>
    <name evidence="6" type="ORF">PHMEG_0001938</name>
</gene>
<accession>A0A225WZF9</accession>
<dbReference type="Proteomes" id="UP000198211">
    <property type="component" value="Unassembled WGS sequence"/>
</dbReference>
<dbReference type="PANTHER" id="PTHR12358:SF31">
    <property type="entry name" value="ACYLGLYCEROL KINASE, MITOCHONDRIAL"/>
    <property type="match status" value="1"/>
</dbReference>
<comment type="caution">
    <text evidence="6">The sequence shown here is derived from an EMBL/GenBank/DDBJ whole genome shotgun (WGS) entry which is preliminary data.</text>
</comment>
<reference evidence="7" key="1">
    <citation type="submission" date="2017-03" db="EMBL/GenBank/DDBJ databases">
        <title>Phytopthora megakarya and P. palmivora, two closely related causual agents of cacao black pod achieved similar genome size and gene model numbers by different mechanisms.</title>
        <authorList>
            <person name="Ali S."/>
            <person name="Shao J."/>
            <person name="Larry D.J."/>
            <person name="Kronmiller B."/>
            <person name="Shen D."/>
            <person name="Strem M.D."/>
            <person name="Melnick R.L."/>
            <person name="Guiltinan M.J."/>
            <person name="Tyler B.M."/>
            <person name="Meinhardt L.W."/>
            <person name="Bailey B.A."/>
        </authorList>
    </citation>
    <scope>NUCLEOTIDE SEQUENCE [LARGE SCALE GENOMIC DNA]</scope>
    <source>
        <strain evidence="7">zdho120</strain>
    </source>
</reference>
<keyword evidence="2" id="KW-0547">Nucleotide-binding</keyword>
<dbReference type="InterPro" id="IPR016064">
    <property type="entry name" value="NAD/diacylglycerol_kinase_sf"/>
</dbReference>
<dbReference type="GO" id="GO:0046512">
    <property type="term" value="P:sphingosine biosynthetic process"/>
    <property type="evidence" value="ECO:0007669"/>
    <property type="project" value="TreeGrafter"/>
</dbReference>
<dbReference type="AlphaFoldDB" id="A0A225WZF9"/>
<dbReference type="GO" id="GO:0001727">
    <property type="term" value="F:lipid kinase activity"/>
    <property type="evidence" value="ECO:0007669"/>
    <property type="project" value="TreeGrafter"/>
</dbReference>
<dbReference type="Pfam" id="PF00781">
    <property type="entry name" value="DAGK_cat"/>
    <property type="match status" value="1"/>
</dbReference>
<protein>
    <submittedName>
        <fullName evidence="6">Sphingosine kinase</fullName>
    </submittedName>
</protein>
<evidence type="ECO:0000313" key="7">
    <source>
        <dbReference type="Proteomes" id="UP000198211"/>
    </source>
</evidence>